<dbReference type="EMBL" id="QXGB01000498">
    <property type="protein sequence ID" value="KAE9212770.1"/>
    <property type="molecule type" value="Genomic_DNA"/>
</dbReference>
<comment type="caution">
    <text evidence="1">The sequence shown here is derived from an EMBL/GenBank/DDBJ whole genome shotgun (WGS) entry which is preliminary data.</text>
</comment>
<evidence type="ECO:0000313" key="11">
    <source>
        <dbReference type="Proteomes" id="UP000476176"/>
    </source>
</evidence>
<organism evidence="1 10">
    <name type="scientific">Phytophthora fragariae</name>
    <dbReference type="NCBI Taxonomy" id="53985"/>
    <lineage>
        <taxon>Eukaryota</taxon>
        <taxon>Sar</taxon>
        <taxon>Stramenopiles</taxon>
        <taxon>Oomycota</taxon>
        <taxon>Peronosporomycetes</taxon>
        <taxon>Peronosporales</taxon>
        <taxon>Peronosporaceae</taxon>
        <taxon>Phytophthora</taxon>
    </lineage>
</organism>
<dbReference type="Proteomes" id="UP000486351">
    <property type="component" value="Unassembled WGS sequence"/>
</dbReference>
<sequence length="94" mass="10152">MLSAIGAAGMALCRSSSRAGLVWSFPRYATSCGSSRSSASSTTATHARCSAPCWRRSALQWWSRNSSSTRTDRVLVVACRRSICVNCLIGFLRS</sequence>
<evidence type="ECO:0000313" key="12">
    <source>
        <dbReference type="Proteomes" id="UP000486351"/>
    </source>
</evidence>
<reference evidence="7 8" key="1">
    <citation type="submission" date="2018-08" db="EMBL/GenBank/DDBJ databases">
        <title>Genomic investigation of the strawberry pathogen Phytophthora fragariae indicates pathogenicity is determined by transcriptional variation in three key races.</title>
        <authorList>
            <person name="Adams T.M."/>
            <person name="Armitage A.D."/>
            <person name="Sobczyk M.K."/>
            <person name="Bates H.J."/>
            <person name="Dunwell J.M."/>
            <person name="Nellist C.F."/>
            <person name="Harrison R.J."/>
        </authorList>
    </citation>
    <scope>NUCLEOTIDE SEQUENCE [LARGE SCALE GENOMIC DNA]</scope>
    <source>
        <strain evidence="5 8">A4</strain>
        <strain evidence="2 9">BC-1</strain>
        <strain evidence="4 11">BC-23</strain>
        <strain evidence="3 7">NOV-27</strain>
        <strain evidence="1 10">NOV-71</strain>
        <strain evidence="6 12">NOV-77</strain>
    </source>
</reference>
<protein>
    <submittedName>
        <fullName evidence="1">Uncharacterized protein</fullName>
    </submittedName>
</protein>
<evidence type="ECO:0000313" key="9">
    <source>
        <dbReference type="Proteomes" id="UP000440367"/>
    </source>
</evidence>
<evidence type="ECO:0000313" key="7">
    <source>
        <dbReference type="Proteomes" id="UP000433483"/>
    </source>
</evidence>
<evidence type="ECO:0000313" key="5">
    <source>
        <dbReference type="EMBL" id="KAE9304391.1"/>
    </source>
</evidence>
<evidence type="ECO:0000313" key="3">
    <source>
        <dbReference type="EMBL" id="KAE9212770.1"/>
    </source>
</evidence>
<dbReference type="EMBL" id="QXFZ01000068">
    <property type="protein sequence ID" value="KAE9135563.1"/>
    <property type="molecule type" value="Genomic_DNA"/>
</dbReference>
<dbReference type="Proteomes" id="UP000433483">
    <property type="component" value="Unassembled WGS sequence"/>
</dbReference>
<dbReference type="Proteomes" id="UP000476176">
    <property type="component" value="Unassembled WGS sequence"/>
</dbReference>
<accession>A0A6A3TRN3</accession>
<dbReference type="EMBL" id="QXFY01000083">
    <property type="protein sequence ID" value="KAE9358026.1"/>
    <property type="molecule type" value="Genomic_DNA"/>
</dbReference>
<dbReference type="Proteomes" id="UP000441208">
    <property type="component" value="Unassembled WGS sequence"/>
</dbReference>
<evidence type="ECO:0000313" key="2">
    <source>
        <dbReference type="EMBL" id="KAE9203885.1"/>
    </source>
</evidence>
<evidence type="ECO:0000313" key="10">
    <source>
        <dbReference type="Proteomes" id="UP000441208"/>
    </source>
</evidence>
<evidence type="ECO:0000313" key="1">
    <source>
        <dbReference type="EMBL" id="KAE9135563.1"/>
    </source>
</evidence>
<proteinExistence type="predicted"/>
<dbReference type="EMBL" id="QXGC01000598">
    <property type="protein sequence ID" value="KAE9228300.1"/>
    <property type="molecule type" value="Genomic_DNA"/>
</dbReference>
<evidence type="ECO:0000313" key="6">
    <source>
        <dbReference type="EMBL" id="KAE9358026.1"/>
    </source>
</evidence>
<dbReference type="AlphaFoldDB" id="A0A6A3TRN3"/>
<gene>
    <name evidence="5" type="ORF">PF001_g13105</name>
    <name evidence="2" type="ORF">PF002_g20806</name>
    <name evidence="4" type="ORF">PF004_g11108</name>
    <name evidence="3" type="ORF">PF005_g10454</name>
    <name evidence="1" type="ORF">PF007_g2498</name>
    <name evidence="6" type="ORF">PF008_g2880</name>
</gene>
<dbReference type="EMBL" id="QXGE01000755">
    <property type="protein sequence ID" value="KAE9304391.1"/>
    <property type="molecule type" value="Genomic_DNA"/>
</dbReference>
<keyword evidence="7" id="KW-1185">Reference proteome</keyword>
<evidence type="ECO:0000313" key="8">
    <source>
        <dbReference type="Proteomes" id="UP000437068"/>
    </source>
</evidence>
<dbReference type="Proteomes" id="UP000437068">
    <property type="component" value="Unassembled WGS sequence"/>
</dbReference>
<name>A0A6A3TRN3_9STRA</name>
<dbReference type="Proteomes" id="UP000440367">
    <property type="component" value="Unassembled WGS sequence"/>
</dbReference>
<evidence type="ECO:0000313" key="4">
    <source>
        <dbReference type="EMBL" id="KAE9228300.1"/>
    </source>
</evidence>
<dbReference type="EMBL" id="QXGD01001545">
    <property type="protein sequence ID" value="KAE9203885.1"/>
    <property type="molecule type" value="Genomic_DNA"/>
</dbReference>